<evidence type="ECO:0000259" key="3">
    <source>
        <dbReference type="Pfam" id="PF23600"/>
    </source>
</evidence>
<gene>
    <name evidence="4" type="ORF">SAMN04487946_103313</name>
</gene>
<dbReference type="EMBL" id="FNPB01000003">
    <property type="protein sequence ID" value="SDX88801.1"/>
    <property type="molecule type" value="Genomic_DNA"/>
</dbReference>
<dbReference type="RefSeq" id="WP_089766559.1">
    <property type="nucleotide sequence ID" value="NZ_FNPB01000003.1"/>
</dbReference>
<keyword evidence="2" id="KW-0472">Membrane</keyword>
<evidence type="ECO:0000256" key="2">
    <source>
        <dbReference type="SAM" id="Phobius"/>
    </source>
</evidence>
<feature type="compositionally biased region" description="Low complexity" evidence="1">
    <location>
        <begin position="160"/>
        <end position="182"/>
    </location>
</feature>
<reference evidence="5" key="1">
    <citation type="submission" date="2016-10" db="EMBL/GenBank/DDBJ databases">
        <authorList>
            <person name="Varghese N."/>
            <person name="Submissions S."/>
        </authorList>
    </citation>
    <scope>NUCLEOTIDE SEQUENCE [LARGE SCALE GENOMIC DNA]</scope>
    <source>
        <strain evidence="5">CGMCC 1.10118</strain>
    </source>
</reference>
<accession>A0A1H3FCT7</accession>
<dbReference type="Proteomes" id="UP000199170">
    <property type="component" value="Unassembled WGS sequence"/>
</dbReference>
<keyword evidence="2" id="KW-1133">Transmembrane helix</keyword>
<name>A0A1H3FCT7_9EURY</name>
<feature type="transmembrane region" description="Helical" evidence="2">
    <location>
        <begin position="96"/>
        <end position="115"/>
    </location>
</feature>
<feature type="compositionally biased region" description="Polar residues" evidence="1">
    <location>
        <begin position="259"/>
        <end position="271"/>
    </location>
</feature>
<keyword evidence="5" id="KW-1185">Reference proteome</keyword>
<sequence length="305" mass="32393">MERTRPGAFLHSLYRRYVGPVRDSRDLYAGFGIFFTGVGLVVVSITAFLWSTTLPPSGTFKFVVRELAVTAGACGLPLVLFGITVLLPVSRRIDAASAVGVLACVVAAVRFTQIYPQAWYTYSSTVVGVYALGAVIVVATAGTALSGYHVERATVRTETELSGEAETGASGSKSESTATESTEITDEQVRRDIEDAMEDAEINWGGVERDSGQTLTLTDSSLDDADSIGLDNASANESRGGSVDDAVAGLQGLRGGQRKTATSESDTSEQANALAELRAKQREREEQEQEDTSGGVIDSLRNLFS</sequence>
<feature type="domain" description="Cell division protein A N-terminal" evidence="3">
    <location>
        <begin position="10"/>
        <end position="153"/>
    </location>
</feature>
<evidence type="ECO:0000313" key="5">
    <source>
        <dbReference type="Proteomes" id="UP000199170"/>
    </source>
</evidence>
<feature type="transmembrane region" description="Helical" evidence="2">
    <location>
        <begin position="27"/>
        <end position="50"/>
    </location>
</feature>
<dbReference type="STRING" id="660517.SAMN04487946_103313"/>
<dbReference type="AlphaFoldDB" id="A0A1H3FCT7"/>
<feature type="transmembrane region" description="Helical" evidence="2">
    <location>
        <begin position="70"/>
        <end position="89"/>
    </location>
</feature>
<evidence type="ECO:0000313" key="4">
    <source>
        <dbReference type="EMBL" id="SDX88801.1"/>
    </source>
</evidence>
<dbReference type="Pfam" id="PF23600">
    <property type="entry name" value="CdpA_N"/>
    <property type="match status" value="1"/>
</dbReference>
<organism evidence="4 5">
    <name type="scientific">Halobellus clavatus</name>
    <dbReference type="NCBI Taxonomy" id="660517"/>
    <lineage>
        <taxon>Archaea</taxon>
        <taxon>Methanobacteriati</taxon>
        <taxon>Methanobacteriota</taxon>
        <taxon>Stenosarchaea group</taxon>
        <taxon>Halobacteria</taxon>
        <taxon>Halobacteriales</taxon>
        <taxon>Haloferacaceae</taxon>
        <taxon>Halobellus</taxon>
    </lineage>
</organism>
<feature type="region of interest" description="Disordered" evidence="1">
    <location>
        <begin position="156"/>
        <end position="305"/>
    </location>
</feature>
<feature type="transmembrane region" description="Helical" evidence="2">
    <location>
        <begin position="127"/>
        <end position="148"/>
    </location>
</feature>
<evidence type="ECO:0000256" key="1">
    <source>
        <dbReference type="SAM" id="MobiDB-lite"/>
    </source>
</evidence>
<keyword evidence="2" id="KW-0812">Transmembrane</keyword>
<dbReference type="InterPro" id="IPR055563">
    <property type="entry name" value="CdpA_N"/>
</dbReference>
<protein>
    <recommendedName>
        <fullName evidence="3">Cell division protein A N-terminal domain-containing protein</fullName>
    </recommendedName>
</protein>
<proteinExistence type="predicted"/>
<dbReference type="OrthoDB" id="157486at2157"/>